<dbReference type="EMBL" id="MK697705">
    <property type="protein sequence ID" value="QHR92719.1"/>
    <property type="molecule type" value="Genomic_DNA"/>
</dbReference>
<gene>
    <name evidence="1" type="primary">orf06821</name>
    <name evidence="1" type="ORF">Q903MT_gene6767</name>
</gene>
<geneLocation type="mitochondrion" evidence="1"/>
<proteinExistence type="predicted"/>
<dbReference type="AlphaFoldDB" id="A0A6B9XXE8"/>
<protein>
    <submittedName>
        <fullName evidence="1">Uncharacterized protein</fullName>
    </submittedName>
</protein>
<organism evidence="1">
    <name type="scientific">Picea sitchensis</name>
    <name type="common">Sitka spruce</name>
    <name type="synonym">Pinus sitchensis</name>
    <dbReference type="NCBI Taxonomy" id="3332"/>
    <lineage>
        <taxon>Eukaryota</taxon>
        <taxon>Viridiplantae</taxon>
        <taxon>Streptophyta</taxon>
        <taxon>Embryophyta</taxon>
        <taxon>Tracheophyta</taxon>
        <taxon>Spermatophyta</taxon>
        <taxon>Pinopsida</taxon>
        <taxon>Pinidae</taxon>
        <taxon>Conifers I</taxon>
        <taxon>Pinales</taxon>
        <taxon>Pinaceae</taxon>
        <taxon>Picea</taxon>
    </lineage>
</organism>
<evidence type="ECO:0000313" key="1">
    <source>
        <dbReference type="EMBL" id="QHR92719.1"/>
    </source>
</evidence>
<accession>A0A6B9XXE8</accession>
<name>A0A6B9XXE8_PICSI</name>
<keyword evidence="1" id="KW-0496">Mitochondrion</keyword>
<reference evidence="1" key="1">
    <citation type="submission" date="2019-03" db="EMBL/GenBank/DDBJ databases">
        <title>Largest Complete Mitochondrial Genome of a Gymnosperm, Sitka Spruce (Picea sitchensis), Indicates Complex Physical Structure.</title>
        <authorList>
            <person name="Jackman S.D."/>
            <person name="Coombe L."/>
            <person name="Warren R."/>
            <person name="Kirk H."/>
            <person name="Trinh E."/>
            <person name="McLeod T."/>
            <person name="Pleasance S."/>
            <person name="Pandoh P."/>
            <person name="Zhao Y."/>
            <person name="Coope R."/>
            <person name="Bousquet J."/>
            <person name="Bohlmann J.C."/>
            <person name="Jones S.J.M."/>
            <person name="Birol I."/>
        </authorList>
    </citation>
    <scope>NUCLEOTIDE SEQUENCE</scope>
    <source>
        <strain evidence="1">Q903</strain>
    </source>
</reference>
<sequence length="38" mass="4774">MMARKRREQLALPMAERMRHLKWKAVYFKVDSMMLRYT</sequence>